<dbReference type="InterPro" id="IPR006813">
    <property type="entry name" value="Glyco_trans_17"/>
</dbReference>
<dbReference type="AlphaFoldDB" id="L8GX93"/>
<keyword evidence="1" id="KW-0808">Transferase</keyword>
<dbReference type="PANTHER" id="PTHR12224">
    <property type="entry name" value="BETA-1,4-MANNOSYL-GLYCOPROTEIN BETA-1,4-N-ACETYLGLUCOSAMINYL-TRANSFERASE"/>
    <property type="match status" value="1"/>
</dbReference>
<dbReference type="GO" id="GO:0016020">
    <property type="term" value="C:membrane"/>
    <property type="evidence" value="ECO:0007669"/>
    <property type="project" value="InterPro"/>
</dbReference>
<evidence type="ECO:0000313" key="2">
    <source>
        <dbReference type="Proteomes" id="UP000011083"/>
    </source>
</evidence>
<dbReference type="OrthoDB" id="6474464at2759"/>
<dbReference type="EMBL" id="KB007966">
    <property type="protein sequence ID" value="ELR17894.1"/>
    <property type="molecule type" value="Genomic_DNA"/>
</dbReference>
<reference evidence="1 2" key="1">
    <citation type="journal article" date="2013" name="Genome Biol.">
        <title>Genome of Acanthamoeba castellanii highlights extensive lateral gene transfer and early evolution of tyrosine kinase signaling.</title>
        <authorList>
            <person name="Clarke M."/>
            <person name="Lohan A.J."/>
            <person name="Liu B."/>
            <person name="Lagkouvardos I."/>
            <person name="Roy S."/>
            <person name="Zafar N."/>
            <person name="Bertelli C."/>
            <person name="Schilde C."/>
            <person name="Kianianmomeni A."/>
            <person name="Burglin T.R."/>
            <person name="Frech C."/>
            <person name="Turcotte B."/>
            <person name="Kopec K.O."/>
            <person name="Synnott J.M."/>
            <person name="Choo C."/>
            <person name="Paponov I."/>
            <person name="Finkler A."/>
            <person name="Soon Heng Tan C."/>
            <person name="Hutchins A.P."/>
            <person name="Weinmeier T."/>
            <person name="Rattei T."/>
            <person name="Chu J.S."/>
            <person name="Gimenez G."/>
            <person name="Irimia M."/>
            <person name="Rigden D.J."/>
            <person name="Fitzpatrick D.A."/>
            <person name="Lorenzo-Morales J."/>
            <person name="Bateman A."/>
            <person name="Chiu C.H."/>
            <person name="Tang P."/>
            <person name="Hegemann P."/>
            <person name="Fromm H."/>
            <person name="Raoult D."/>
            <person name="Greub G."/>
            <person name="Miranda-Saavedra D."/>
            <person name="Chen N."/>
            <person name="Nash P."/>
            <person name="Ginger M.L."/>
            <person name="Horn M."/>
            <person name="Schaap P."/>
            <person name="Caler L."/>
            <person name="Loftus B."/>
        </authorList>
    </citation>
    <scope>NUCLEOTIDE SEQUENCE [LARGE SCALE GENOMIC DNA]</scope>
    <source>
        <strain evidence="1 2">Neff</strain>
    </source>
</reference>
<name>L8GX93_ACACF</name>
<dbReference type="VEuPathDB" id="AmoebaDB:ACA1_206310"/>
<evidence type="ECO:0000313" key="1">
    <source>
        <dbReference type="EMBL" id="ELR17894.1"/>
    </source>
</evidence>
<dbReference type="RefSeq" id="XP_004339910.1">
    <property type="nucleotide sequence ID" value="XM_004339862.1"/>
</dbReference>
<dbReference type="GO" id="GO:0003830">
    <property type="term" value="F:beta-1,4-mannosylglycoprotein 4-beta-N-acetylglucosaminyltransferase activity"/>
    <property type="evidence" value="ECO:0007669"/>
    <property type="project" value="InterPro"/>
</dbReference>
<proteinExistence type="predicted"/>
<dbReference type="Proteomes" id="UP000011083">
    <property type="component" value="Unassembled WGS sequence"/>
</dbReference>
<dbReference type="GO" id="GO:0006044">
    <property type="term" value="P:N-acetylglucosamine metabolic process"/>
    <property type="evidence" value="ECO:0007669"/>
    <property type="project" value="TreeGrafter"/>
</dbReference>
<accession>L8GX93</accession>
<keyword evidence="2" id="KW-1185">Reference proteome</keyword>
<protein>
    <submittedName>
        <fullName evidence="1">Glycosyltransferase family 17 protein</fullName>
    </submittedName>
</protein>
<dbReference type="KEGG" id="acan:ACA1_206310"/>
<gene>
    <name evidence="1" type="ORF">ACA1_206310</name>
</gene>
<sequence length="330" mass="38276">MVKPREKPVRVVVVFPLDCEIDLLEVRLMETYDVVDYFVIGESNYSQVGGAKRLHFWESRHRFERFWPKIRHMAFWEGFKDATQIKKHDWTNEDQERGLLGQGLRGLDDDDIILLTDADEIANADALNFYRHFTGYPPGGRIFVRWSQMGFFWKVPAVWTPQACMTTYAIAKQIGTSGIRKARFKLEHGRDWWTLGSASVVAGWHCSWCFPPQDYMNKFRNVIEAWWFHADELKDFTPEVFANARYKGTKPIAADVVVQDHEGIPKAALENFKYLSDRDVFPKCGWCLMPKDPTSHPVGSIKPEDPLPEDMVKQSQQCSNDVTLAFTPYR</sequence>
<dbReference type="Pfam" id="PF04724">
    <property type="entry name" value="Glyco_transf_17"/>
    <property type="match status" value="1"/>
</dbReference>
<dbReference type="PANTHER" id="PTHR12224:SF0">
    <property type="entry name" value="BETA-1,4-MANNOSYL-GLYCOPROTEIN 4-BETA-N-ACETYLGLUCOSAMINYLTRANSFERASE"/>
    <property type="match status" value="1"/>
</dbReference>
<dbReference type="GeneID" id="14918689"/>
<organism evidence="1 2">
    <name type="scientific">Acanthamoeba castellanii (strain ATCC 30010 / Neff)</name>
    <dbReference type="NCBI Taxonomy" id="1257118"/>
    <lineage>
        <taxon>Eukaryota</taxon>
        <taxon>Amoebozoa</taxon>
        <taxon>Discosea</taxon>
        <taxon>Longamoebia</taxon>
        <taxon>Centramoebida</taxon>
        <taxon>Acanthamoebidae</taxon>
        <taxon>Acanthamoeba</taxon>
    </lineage>
</organism>